<gene>
    <name evidence="1" type="ORF">SYK_18090</name>
</gene>
<reference evidence="1 2" key="1">
    <citation type="submission" date="2022-08" db="EMBL/GenBank/DDBJ databases">
        <title>Genome Sequence of the sulphate-reducing bacterium, Pseudodesulfovibrio sp. SYK.</title>
        <authorList>
            <person name="Kondo R."/>
            <person name="Kataoka T."/>
        </authorList>
    </citation>
    <scope>NUCLEOTIDE SEQUENCE [LARGE SCALE GENOMIC DNA]</scope>
    <source>
        <strain evidence="1 2">SYK</strain>
    </source>
</reference>
<dbReference type="RefSeq" id="WP_281759973.1">
    <property type="nucleotide sequence ID" value="NZ_AP026709.1"/>
</dbReference>
<evidence type="ECO:0008006" key="3">
    <source>
        <dbReference type="Google" id="ProtNLM"/>
    </source>
</evidence>
<dbReference type="SUPFAM" id="SSF52266">
    <property type="entry name" value="SGNH hydrolase"/>
    <property type="match status" value="1"/>
</dbReference>
<dbReference type="Proteomes" id="UP001317742">
    <property type="component" value="Chromosome"/>
</dbReference>
<sequence length="391" mass="44589">MLYFSGNCQMDFLSRAVADRGIDTTYRVLASPLTLTSHPGQVPPQLASMVLDMGLENFFHGRLPSNQFQIITPNDPPPKLLVMNLFHENSPLFIHKQDKYIFFMDPVVWESHPKMGTWMKAECGMIQPNPATYLKRYGEMLATLRSMHPDLPIVVVSRLSPYPAFGPEPHSYLDGWADIYREAPAHMKAWEKELGNVHTVDMNRIFGGIWNESDKRIESHCPFLKLSLEETDGTVTGLHAGRDVEHIGSMWPQLAEKITAYLKTGRIGYTQNETIPVEWNRPWQPHKLDQSTMLKKLSSGGNYLCAEAVGSFFLDLGTDYTELLAQTGHLTPICHNTLHMIKTYSRIFKNPLMAQWCEVHRKTAERYTDGGPLYQKDYLERIETIKAFVTG</sequence>
<protein>
    <recommendedName>
        <fullName evidence="3">SGNH/GDSL hydrolase family protein</fullName>
    </recommendedName>
</protein>
<name>A0ABN6S2L8_9BACT</name>
<evidence type="ECO:0000313" key="1">
    <source>
        <dbReference type="EMBL" id="BDQ37449.1"/>
    </source>
</evidence>
<accession>A0ABN6S2L8</accession>
<proteinExistence type="predicted"/>
<keyword evidence="2" id="KW-1185">Reference proteome</keyword>
<evidence type="ECO:0000313" key="2">
    <source>
        <dbReference type="Proteomes" id="UP001317742"/>
    </source>
</evidence>
<organism evidence="1 2">
    <name type="scientific">Pseudodesulfovibrio nedwellii</name>
    <dbReference type="NCBI Taxonomy" id="2973072"/>
    <lineage>
        <taxon>Bacteria</taxon>
        <taxon>Pseudomonadati</taxon>
        <taxon>Thermodesulfobacteriota</taxon>
        <taxon>Desulfovibrionia</taxon>
        <taxon>Desulfovibrionales</taxon>
        <taxon>Desulfovibrionaceae</taxon>
    </lineage>
</organism>
<dbReference type="EMBL" id="AP026709">
    <property type="protein sequence ID" value="BDQ37449.1"/>
    <property type="molecule type" value="Genomic_DNA"/>
</dbReference>